<dbReference type="Pfam" id="PF21840">
    <property type="entry name" value="DUF6899"/>
    <property type="match status" value="1"/>
</dbReference>
<comment type="caution">
    <text evidence="1">The sequence shown here is derived from an EMBL/GenBank/DDBJ whole genome shotgun (WGS) entry which is preliminary data.</text>
</comment>
<accession>A0A7C5LDW8</accession>
<proteinExistence type="predicted"/>
<dbReference type="EMBL" id="DRWN01000027">
    <property type="protein sequence ID" value="HHK68256.1"/>
    <property type="molecule type" value="Genomic_DNA"/>
</dbReference>
<sequence length="88" mass="10283">MPYITREERAELDGEVDALVQKLSTAPPEKMDGRLNYVITRLLVQLYPPGYFNYNRALGVLSSVAHEYYRRRVAPYEDRKIKENGDVY</sequence>
<name>A0A7C5LDW8_CALS0</name>
<reference evidence="1" key="1">
    <citation type="journal article" date="2020" name="mSystems">
        <title>Genome- and Community-Level Interaction Insights into Carbon Utilization and Element Cycling Functions of Hydrothermarchaeota in Hydrothermal Sediment.</title>
        <authorList>
            <person name="Zhou Z."/>
            <person name="Liu Y."/>
            <person name="Xu W."/>
            <person name="Pan J."/>
            <person name="Luo Z.H."/>
            <person name="Li M."/>
        </authorList>
    </citation>
    <scope>NUCLEOTIDE SEQUENCE [LARGE SCALE GENOMIC DNA]</scope>
    <source>
        <strain evidence="1">SpSt-1056</strain>
    </source>
</reference>
<protein>
    <submittedName>
        <fullName evidence="1">Uncharacterized protein</fullName>
    </submittedName>
</protein>
<gene>
    <name evidence="1" type="ORF">ENM11_03760</name>
</gene>
<dbReference type="InterPro" id="IPR054194">
    <property type="entry name" value="DUF6899"/>
</dbReference>
<evidence type="ECO:0000313" key="1">
    <source>
        <dbReference type="EMBL" id="HHK68256.1"/>
    </source>
</evidence>
<organism evidence="1">
    <name type="scientific">Caldiarchaeum subterraneum</name>
    <dbReference type="NCBI Taxonomy" id="311458"/>
    <lineage>
        <taxon>Archaea</taxon>
        <taxon>Nitrososphaerota</taxon>
        <taxon>Candidatus Caldarchaeales</taxon>
        <taxon>Candidatus Caldarchaeaceae</taxon>
        <taxon>Candidatus Caldarchaeum</taxon>
    </lineage>
</organism>
<dbReference type="AlphaFoldDB" id="A0A7C5LDW8"/>